<proteinExistence type="predicted"/>
<feature type="compositionally biased region" description="Polar residues" evidence="1">
    <location>
        <begin position="69"/>
        <end position="86"/>
    </location>
</feature>
<feature type="region of interest" description="Disordered" evidence="1">
    <location>
        <begin position="45"/>
        <end position="101"/>
    </location>
</feature>
<dbReference type="AlphaFoldDB" id="A0A1B7MV62"/>
<sequence length="170" mass="18862">MWYDDYPTTEDNGDSNGNFLQDGSTIVSATTPSSQQTQTLARSRTFPKLPPTHTHALNPTRAKDCSGRDTPTNRLVLTMQTSSGTKKSGKGQCASAAGMKSPSSSVTPALLRWLRTLLRRHLRVRRSTLPRHYDDSRHYLWSSFLQRTHTIVSPLLTLGSIILLRLAGVI</sequence>
<organism evidence="2 3">
    <name type="scientific">Rhizopogon vinicolor AM-OR11-026</name>
    <dbReference type="NCBI Taxonomy" id="1314800"/>
    <lineage>
        <taxon>Eukaryota</taxon>
        <taxon>Fungi</taxon>
        <taxon>Dikarya</taxon>
        <taxon>Basidiomycota</taxon>
        <taxon>Agaricomycotina</taxon>
        <taxon>Agaricomycetes</taxon>
        <taxon>Agaricomycetidae</taxon>
        <taxon>Boletales</taxon>
        <taxon>Suillineae</taxon>
        <taxon>Rhizopogonaceae</taxon>
        <taxon>Rhizopogon</taxon>
    </lineage>
</organism>
<keyword evidence="3" id="KW-1185">Reference proteome</keyword>
<reference evidence="2 3" key="1">
    <citation type="submission" date="2016-06" db="EMBL/GenBank/DDBJ databases">
        <title>Comparative genomics of the ectomycorrhizal sister species Rhizopogon vinicolor and Rhizopogon vesiculosus (Basidiomycota: Boletales) reveals a divergence of the mating type B locus.</title>
        <authorList>
            <consortium name="DOE Joint Genome Institute"/>
            <person name="Mujic A.B."/>
            <person name="Kuo A."/>
            <person name="Tritt A."/>
            <person name="Lipzen A."/>
            <person name="Chen C."/>
            <person name="Johnson J."/>
            <person name="Sharma A."/>
            <person name="Barry K."/>
            <person name="Grigoriev I.V."/>
            <person name="Spatafora J.W."/>
        </authorList>
    </citation>
    <scope>NUCLEOTIDE SEQUENCE [LARGE SCALE GENOMIC DNA]</scope>
    <source>
        <strain evidence="2 3">AM-OR11-026</strain>
    </source>
</reference>
<evidence type="ECO:0000313" key="3">
    <source>
        <dbReference type="Proteomes" id="UP000092154"/>
    </source>
</evidence>
<protein>
    <submittedName>
        <fullName evidence="2">Uncharacterized protein</fullName>
    </submittedName>
</protein>
<accession>A0A1B7MV62</accession>
<dbReference type="Proteomes" id="UP000092154">
    <property type="component" value="Unassembled WGS sequence"/>
</dbReference>
<dbReference type="InParanoid" id="A0A1B7MV62"/>
<evidence type="ECO:0000313" key="2">
    <source>
        <dbReference type="EMBL" id="OAX36498.1"/>
    </source>
</evidence>
<evidence type="ECO:0000256" key="1">
    <source>
        <dbReference type="SAM" id="MobiDB-lite"/>
    </source>
</evidence>
<dbReference type="OrthoDB" id="10594733at2759"/>
<name>A0A1B7MV62_9AGAM</name>
<gene>
    <name evidence="2" type="ORF">K503DRAFT_295899</name>
</gene>
<dbReference type="EMBL" id="KV448412">
    <property type="protein sequence ID" value="OAX36498.1"/>
    <property type="molecule type" value="Genomic_DNA"/>
</dbReference>